<name>V3ZZB9_LOTGI</name>
<organism evidence="2 3">
    <name type="scientific">Lottia gigantea</name>
    <name type="common">Giant owl limpet</name>
    <dbReference type="NCBI Taxonomy" id="225164"/>
    <lineage>
        <taxon>Eukaryota</taxon>
        <taxon>Metazoa</taxon>
        <taxon>Spiralia</taxon>
        <taxon>Lophotrochozoa</taxon>
        <taxon>Mollusca</taxon>
        <taxon>Gastropoda</taxon>
        <taxon>Patellogastropoda</taxon>
        <taxon>Lottioidea</taxon>
        <taxon>Lottiidae</taxon>
        <taxon>Lottia</taxon>
    </lineage>
</organism>
<dbReference type="CTD" id="20240242"/>
<feature type="transmembrane region" description="Helical" evidence="1">
    <location>
        <begin position="7"/>
        <end position="29"/>
    </location>
</feature>
<keyword evidence="1" id="KW-0472">Membrane</keyword>
<proteinExistence type="predicted"/>
<dbReference type="PANTHER" id="PTHR35842">
    <property type="entry name" value="SI:CH211-67E16.11"/>
    <property type="match status" value="1"/>
</dbReference>
<dbReference type="EMBL" id="KB202793">
    <property type="protein sequence ID" value="ESO88005.1"/>
    <property type="molecule type" value="Genomic_DNA"/>
</dbReference>
<evidence type="ECO:0000313" key="3">
    <source>
        <dbReference type="Proteomes" id="UP000030746"/>
    </source>
</evidence>
<evidence type="ECO:0000313" key="2">
    <source>
        <dbReference type="EMBL" id="ESO88005.1"/>
    </source>
</evidence>
<dbReference type="OMA" id="EFARCPQ"/>
<dbReference type="KEGG" id="lgi:LOTGIDRAFT_166024"/>
<keyword evidence="1" id="KW-0812">Transmembrane</keyword>
<evidence type="ECO:0000256" key="1">
    <source>
        <dbReference type="SAM" id="Phobius"/>
    </source>
</evidence>
<dbReference type="PANTHER" id="PTHR35842:SF1">
    <property type="entry name" value="SI:CH211-67E16.11"/>
    <property type="match status" value="1"/>
</dbReference>
<keyword evidence="1" id="KW-1133">Transmembrane helix</keyword>
<dbReference type="OrthoDB" id="6132489at2759"/>
<sequence>MLLNFRTVFHLCCAIYLHIVIVAGVVSSYHRGKPWTQTNQVYETGNRVKRWSNAAFHYVHNLNCDSIFFTTTKECRSLVSVPKSAMNIHVALPSAYGKYKTILPDDSLSRHQLHQAVMVVDPYPRANFGHLVIVFYIDIGVTSNMCQKSGGVYLENSECMTLALRKRCRNTMGRKSKRRNYARRCEINFLPVVHLQSNRDAKVYMAKRTNHLKCMSHVAGFGSCPTLRTVNETRKIICNPIRDNTQRCATTHQTVRTSCRLFEICDQAVLVSGGWNRHTTGLRHKQNIEHVYDFFRSNGFKRRNIKIFFANGAQSLIRRGDPPQRVYPAAMKLALRYHLRKLCLSSHCVDSLVLYLNSPAKNDGISLLWDINSDGLAEDNEKYPVSELKDDLRNCAAKNVHLIVDQSYSGIIAEAFHNSPEHSNIIVFTSGRSNEYSYDDEFTLHWTLYNQSRSCTRDIFEQSKNAVKHSTPQLGEGRLGQVKKTVFGAPCDTSPAYTNRELRHKYLGCQNLPTAVWLMKMLQRDDGIPGLNKKKLM</sequence>
<gene>
    <name evidence="2" type="ORF">LOTGIDRAFT_166024</name>
</gene>
<dbReference type="RefSeq" id="XP_009061319.1">
    <property type="nucleotide sequence ID" value="XM_009063071.1"/>
</dbReference>
<keyword evidence="3" id="KW-1185">Reference proteome</keyword>
<dbReference type="Proteomes" id="UP000030746">
    <property type="component" value="Unassembled WGS sequence"/>
</dbReference>
<dbReference type="GeneID" id="20240242"/>
<accession>V3ZZB9</accession>
<dbReference type="AlphaFoldDB" id="V3ZZB9"/>
<protein>
    <submittedName>
        <fullName evidence="2">Uncharacterized protein</fullName>
    </submittedName>
</protein>
<dbReference type="HOGENOM" id="CLU_026328_0_0_1"/>
<reference evidence="2 3" key="1">
    <citation type="journal article" date="2013" name="Nature">
        <title>Insights into bilaterian evolution from three spiralian genomes.</title>
        <authorList>
            <person name="Simakov O."/>
            <person name="Marletaz F."/>
            <person name="Cho S.J."/>
            <person name="Edsinger-Gonzales E."/>
            <person name="Havlak P."/>
            <person name="Hellsten U."/>
            <person name="Kuo D.H."/>
            <person name="Larsson T."/>
            <person name="Lv J."/>
            <person name="Arendt D."/>
            <person name="Savage R."/>
            <person name="Osoegawa K."/>
            <person name="de Jong P."/>
            <person name="Grimwood J."/>
            <person name="Chapman J.A."/>
            <person name="Shapiro H."/>
            <person name="Aerts A."/>
            <person name="Otillar R.P."/>
            <person name="Terry A.Y."/>
            <person name="Boore J.L."/>
            <person name="Grigoriev I.V."/>
            <person name="Lindberg D.R."/>
            <person name="Seaver E.C."/>
            <person name="Weisblat D.A."/>
            <person name="Putnam N.H."/>
            <person name="Rokhsar D.S."/>
        </authorList>
    </citation>
    <scope>NUCLEOTIDE SEQUENCE [LARGE SCALE GENOMIC DNA]</scope>
</reference>